<gene>
    <name evidence="2" type="primary">Contig888.g963</name>
    <name evidence="2" type="ORF">STYLEM_16448</name>
</gene>
<dbReference type="Proteomes" id="UP000039865">
    <property type="component" value="Unassembled WGS sequence"/>
</dbReference>
<sequence length="637" mass="74891">MGGFLIKAGTIPSTLVDFQLAIQYQGPLFCILSRMFSILCGIISKKILLMKGFRERLKEKRRIKVATCIQPKDLDDNGQLKQRFVRKSSVIYKRASFYKALNDKIIVEVNKNEESEMTTEKSKSRRSSEDQNPDRRRALENLRRLKRSSIDRLLKSKQAFLMKVENTEIPTMMNETRTDLLGRNKQNQSTQSVDYKKIENDFFENLELEAMIDHYDHVQLHMHLFNGKDDIVLSKLDSIFDQAIYDDQMVGTCDYTTYELHSVSGALGAFPLTLLGSFLAGEMPEAYHDLLNGKIVGPMGESYGPVAVVSVFSILFALRPYFLHKIKKLKVQQNFSNLHQILVQILMNQTKQKHKIMLDAAIMRDYRCLYLTANPIVMSRRLFDPEYDYRIADWVISEDPHLSNKALQQASELKQEILIKREQTKERKRREKIDKIYQQKIDEQKRIQVELAKKYLVPLPTAQPFDPRIHFNTSIDMLQDKNLMRRKTLNMRKDILFKESDLPDNFREQIQERKTMVPQSFLHSMYKLIDEKSIQIQHNEDLEKTMFKNIFEQADWLNMKKAGVLMGIEDYVKLDIENNQVKVKQKTKSRRKKEFQLKRMDHSESSNSDEEDQKQVKNPNKMDLFQPVTEFNQFNYM</sequence>
<feature type="compositionally biased region" description="Basic and acidic residues" evidence="1">
    <location>
        <begin position="594"/>
        <end position="604"/>
    </location>
</feature>
<keyword evidence="3" id="KW-1185">Reference proteome</keyword>
<feature type="region of interest" description="Disordered" evidence="1">
    <location>
        <begin position="582"/>
        <end position="622"/>
    </location>
</feature>
<reference evidence="2 3" key="1">
    <citation type="submission" date="2014-06" db="EMBL/GenBank/DDBJ databases">
        <authorList>
            <person name="Swart Estienne"/>
        </authorList>
    </citation>
    <scope>NUCLEOTIDE SEQUENCE [LARGE SCALE GENOMIC DNA]</scope>
    <source>
        <strain evidence="2 3">130c</strain>
    </source>
</reference>
<protein>
    <submittedName>
        <fullName evidence="2">Uncharacterized protein</fullName>
    </submittedName>
</protein>
<feature type="compositionally biased region" description="Basic residues" evidence="1">
    <location>
        <begin position="583"/>
        <end position="593"/>
    </location>
</feature>
<dbReference type="OrthoDB" id="10589994at2759"/>
<dbReference type="EMBL" id="CCKQ01015529">
    <property type="protein sequence ID" value="CDW87345.1"/>
    <property type="molecule type" value="Genomic_DNA"/>
</dbReference>
<evidence type="ECO:0000313" key="2">
    <source>
        <dbReference type="EMBL" id="CDW87345.1"/>
    </source>
</evidence>
<evidence type="ECO:0000313" key="3">
    <source>
        <dbReference type="Proteomes" id="UP000039865"/>
    </source>
</evidence>
<organism evidence="2 3">
    <name type="scientific">Stylonychia lemnae</name>
    <name type="common">Ciliate</name>
    <dbReference type="NCBI Taxonomy" id="5949"/>
    <lineage>
        <taxon>Eukaryota</taxon>
        <taxon>Sar</taxon>
        <taxon>Alveolata</taxon>
        <taxon>Ciliophora</taxon>
        <taxon>Intramacronucleata</taxon>
        <taxon>Spirotrichea</taxon>
        <taxon>Stichotrichia</taxon>
        <taxon>Sporadotrichida</taxon>
        <taxon>Oxytrichidae</taxon>
        <taxon>Stylonychinae</taxon>
        <taxon>Stylonychia</taxon>
    </lineage>
</organism>
<dbReference type="AlphaFoldDB" id="A0A078AY43"/>
<feature type="region of interest" description="Disordered" evidence="1">
    <location>
        <begin position="112"/>
        <end position="137"/>
    </location>
</feature>
<accession>A0A078AY43</accession>
<dbReference type="InParanoid" id="A0A078AY43"/>
<proteinExistence type="predicted"/>
<evidence type="ECO:0000256" key="1">
    <source>
        <dbReference type="SAM" id="MobiDB-lite"/>
    </source>
</evidence>
<name>A0A078AY43_STYLE</name>